<keyword evidence="15 20" id="KW-1015">Disulfide bond</keyword>
<evidence type="ECO:0000256" key="3">
    <source>
        <dbReference type="ARBA" id="ARBA00004922"/>
    </source>
</evidence>
<evidence type="ECO:0000256" key="9">
    <source>
        <dbReference type="ARBA" id="ARBA00022723"/>
    </source>
</evidence>
<name>A0A8C6SQZ8_9GOBI</name>
<dbReference type="SUPFAM" id="SSF53448">
    <property type="entry name" value="Nucleotide-diphospho-sugar transferases"/>
    <property type="match status" value="1"/>
</dbReference>
<evidence type="ECO:0000256" key="4">
    <source>
        <dbReference type="ARBA" id="ARBA00005680"/>
    </source>
</evidence>
<keyword evidence="12" id="KW-1133">Transmembrane helix</keyword>
<keyword evidence="10 20" id="KW-0430">Lectin</keyword>
<evidence type="ECO:0000256" key="6">
    <source>
        <dbReference type="ARBA" id="ARBA00022676"/>
    </source>
</evidence>
<dbReference type="AlphaFoldDB" id="A0A8C6SQZ8"/>
<dbReference type="GO" id="GO:0000139">
    <property type="term" value="C:Golgi membrane"/>
    <property type="evidence" value="ECO:0007669"/>
    <property type="project" value="UniProtKB-SubCell"/>
</dbReference>
<evidence type="ECO:0000256" key="18">
    <source>
        <dbReference type="ARBA" id="ARBA00050905"/>
    </source>
</evidence>
<evidence type="ECO:0000256" key="8">
    <source>
        <dbReference type="ARBA" id="ARBA00022692"/>
    </source>
</evidence>
<feature type="region of interest" description="Disordered" evidence="21">
    <location>
        <begin position="61"/>
        <end position="131"/>
    </location>
</feature>
<dbReference type="Ensembl" id="ENSNMLT00000011722.1">
    <property type="protein sequence ID" value="ENSNMLP00000010359.1"/>
    <property type="gene ID" value="ENSNMLG00000006402.1"/>
</dbReference>
<protein>
    <recommendedName>
        <fullName evidence="5 20">Polypeptide N-acetylgalactosaminyltransferase</fullName>
        <ecNumber evidence="20">2.4.1.-</ecNumber>
    </recommendedName>
    <alternativeName>
        <fullName evidence="20">Protein-UDP acetylgalactosaminyltransferase</fullName>
    </alternativeName>
</protein>
<comment type="cofactor">
    <cofactor evidence="1 20">
        <name>Mn(2+)</name>
        <dbReference type="ChEBI" id="CHEBI:29035"/>
    </cofactor>
</comment>
<comment type="catalytic activity">
    <reaction evidence="19">
        <text>L-seryl-[protein] + UDP-N-acetyl-alpha-D-galactosamine = a 3-O-[N-acetyl-alpha-D-galactosaminyl]-L-seryl-[protein] + UDP + H(+)</text>
        <dbReference type="Rhea" id="RHEA:23956"/>
        <dbReference type="Rhea" id="RHEA-COMP:9863"/>
        <dbReference type="Rhea" id="RHEA-COMP:12788"/>
        <dbReference type="ChEBI" id="CHEBI:15378"/>
        <dbReference type="ChEBI" id="CHEBI:29999"/>
        <dbReference type="ChEBI" id="CHEBI:53604"/>
        <dbReference type="ChEBI" id="CHEBI:58223"/>
        <dbReference type="ChEBI" id="CHEBI:67138"/>
        <dbReference type="EC" id="2.4.1.41"/>
    </reaction>
</comment>
<sequence length="553" mass="62939">MTSLLALLFVSFVFFIQWEVGYSPGGQEDPWILDKGDSMLGMVMGAVNNFRDAMPKMQIRAPVRRQQQQQQQQQEAAGESGSCPPGHYTGSELRPALERPLQNPLAPGAAGKPYHTDSLSPEEQKEKERGEEKHCFNLFASDRISLSRDLGADTRPPECIEQTFKRCPPLPTTSVIIVFHNEAWSTLLRTVYSVLHTSPAILLKEIILVDDASVDEALKDELDQYLKQLNMVRVVRQEERKGLITARLLGASVATGDTLTFLDAHCECFQGWLEPLLARIAENSTAVVSPDITTIDLNTFEFMKPSPYGQNHNRGNFDWSLSFGWESLPDHEKRRRKDETYPIKTPTFAGGLFSISKDYFYQVGSYDEQMEIWGGENIEMSFRVWQCGGQLEIIPCSVVGHVFRTKSPHTFPKGTQVIARNQVRLAEVWMDGYKEIFYRRNQQAAQMSKDGTFGDISQRVELRQRLQCKSFSWYLQNVFPEVFMPDLNPLHFGSVKNVGKDSCLDAGENNEGGKQLIMYPCHGLGGNQVRRMRESSVFECWAKFFLCYEYFRI</sequence>
<comment type="subcellular location">
    <subcellularLocation>
        <location evidence="2 20">Golgi apparatus membrane</location>
        <topology evidence="2 20">Single-pass type II membrane protein</topology>
    </subcellularLocation>
</comment>
<feature type="compositionally biased region" description="Basic and acidic residues" evidence="21">
    <location>
        <begin position="122"/>
        <end position="131"/>
    </location>
</feature>
<evidence type="ECO:0000256" key="1">
    <source>
        <dbReference type="ARBA" id="ARBA00001936"/>
    </source>
</evidence>
<evidence type="ECO:0000256" key="16">
    <source>
        <dbReference type="ARBA" id="ARBA00023180"/>
    </source>
</evidence>
<evidence type="ECO:0000313" key="24">
    <source>
        <dbReference type="Ensembl" id="ENSNMLP00000010359.1"/>
    </source>
</evidence>
<dbReference type="Pfam" id="PF00535">
    <property type="entry name" value="Glycos_transf_2"/>
    <property type="match status" value="1"/>
</dbReference>
<evidence type="ECO:0000256" key="15">
    <source>
        <dbReference type="ARBA" id="ARBA00023157"/>
    </source>
</evidence>
<dbReference type="Gene3D" id="2.80.10.50">
    <property type="match status" value="1"/>
</dbReference>
<dbReference type="InterPro" id="IPR029044">
    <property type="entry name" value="Nucleotide-diphossugar_trans"/>
</dbReference>
<comment type="pathway">
    <text evidence="3 20">Protein modification; protein glycosylation.</text>
</comment>
<dbReference type="SUPFAM" id="SSF50370">
    <property type="entry name" value="Ricin B-like lectins"/>
    <property type="match status" value="1"/>
</dbReference>
<evidence type="ECO:0000313" key="25">
    <source>
        <dbReference type="Proteomes" id="UP000694523"/>
    </source>
</evidence>
<comment type="similarity">
    <text evidence="4 20">Belongs to the glycosyltransferase 2 family. GalNAc-T subfamily.</text>
</comment>
<keyword evidence="8" id="KW-0812">Transmembrane</keyword>
<dbReference type="FunFam" id="3.90.550.10:FF:000039">
    <property type="entry name" value="Polypeptide N-acetylgalactosaminyltransferase"/>
    <property type="match status" value="1"/>
</dbReference>
<reference evidence="24" key="1">
    <citation type="submission" date="2025-08" db="UniProtKB">
        <authorList>
            <consortium name="Ensembl"/>
        </authorList>
    </citation>
    <scope>IDENTIFICATION</scope>
</reference>
<keyword evidence="6 20" id="KW-0328">Glycosyltransferase</keyword>
<dbReference type="GO" id="GO:0030246">
    <property type="term" value="F:carbohydrate binding"/>
    <property type="evidence" value="ECO:0007669"/>
    <property type="project" value="UniProtKB-KW"/>
</dbReference>
<feature type="domain" description="Glycosyltransferase 2-like" evidence="23">
    <location>
        <begin position="174"/>
        <end position="360"/>
    </location>
</feature>
<dbReference type="InterPro" id="IPR035992">
    <property type="entry name" value="Ricin_B-like_lectins"/>
</dbReference>
<evidence type="ECO:0000256" key="14">
    <source>
        <dbReference type="ARBA" id="ARBA00023136"/>
    </source>
</evidence>
<dbReference type="EC" id="2.4.1.-" evidence="20"/>
<keyword evidence="9" id="KW-0479">Metal-binding</keyword>
<dbReference type="GO" id="GO:0004653">
    <property type="term" value="F:polypeptide N-acetylgalactosaminyltransferase activity"/>
    <property type="evidence" value="ECO:0007669"/>
    <property type="project" value="UniProtKB-EC"/>
</dbReference>
<dbReference type="Gene3D" id="3.90.550.10">
    <property type="entry name" value="Spore Coat Polysaccharide Biosynthesis Protein SpsA, Chain A"/>
    <property type="match status" value="1"/>
</dbReference>
<keyword evidence="22" id="KW-0732">Signal</keyword>
<evidence type="ECO:0000256" key="13">
    <source>
        <dbReference type="ARBA" id="ARBA00023034"/>
    </source>
</evidence>
<dbReference type="PANTHER" id="PTHR11675:SF33">
    <property type="entry name" value="POLYPEPTIDE N-ACETYLGALACTOSAMINYLTRANSFERASE 3"/>
    <property type="match status" value="1"/>
</dbReference>
<keyword evidence="7 20" id="KW-0808">Transferase</keyword>
<organism evidence="24 25">
    <name type="scientific">Neogobius melanostomus</name>
    <name type="common">round goby</name>
    <dbReference type="NCBI Taxonomy" id="47308"/>
    <lineage>
        <taxon>Eukaryota</taxon>
        <taxon>Metazoa</taxon>
        <taxon>Chordata</taxon>
        <taxon>Craniata</taxon>
        <taxon>Vertebrata</taxon>
        <taxon>Euteleostomi</taxon>
        <taxon>Actinopterygii</taxon>
        <taxon>Neopterygii</taxon>
        <taxon>Teleostei</taxon>
        <taxon>Neoteleostei</taxon>
        <taxon>Acanthomorphata</taxon>
        <taxon>Gobiaria</taxon>
        <taxon>Gobiiformes</taxon>
        <taxon>Gobioidei</taxon>
        <taxon>Gobiidae</taxon>
        <taxon>Benthophilinae</taxon>
        <taxon>Neogobiini</taxon>
        <taxon>Neogobius</taxon>
    </lineage>
</organism>
<evidence type="ECO:0000256" key="22">
    <source>
        <dbReference type="SAM" id="SignalP"/>
    </source>
</evidence>
<evidence type="ECO:0000256" key="20">
    <source>
        <dbReference type="RuleBase" id="RU361242"/>
    </source>
</evidence>
<accession>A0A8C6SQZ8</accession>
<comment type="catalytic activity">
    <reaction evidence="18">
        <text>L-threonyl-[protein] + UDP-N-acetyl-alpha-D-galactosamine = a 3-O-[N-acetyl-alpha-D-galactosaminyl]-L-threonyl-[protein] + UDP + H(+)</text>
        <dbReference type="Rhea" id="RHEA:52424"/>
        <dbReference type="Rhea" id="RHEA-COMP:11060"/>
        <dbReference type="Rhea" id="RHEA-COMP:11689"/>
        <dbReference type="ChEBI" id="CHEBI:15378"/>
        <dbReference type="ChEBI" id="CHEBI:30013"/>
        <dbReference type="ChEBI" id="CHEBI:58223"/>
        <dbReference type="ChEBI" id="CHEBI:67138"/>
        <dbReference type="ChEBI" id="CHEBI:87075"/>
        <dbReference type="EC" id="2.4.1.41"/>
    </reaction>
</comment>
<evidence type="ECO:0000256" key="12">
    <source>
        <dbReference type="ARBA" id="ARBA00022989"/>
    </source>
</evidence>
<dbReference type="PANTHER" id="PTHR11675">
    <property type="entry name" value="N-ACETYLGALACTOSAMINYLTRANSFERASE"/>
    <property type="match status" value="1"/>
</dbReference>
<keyword evidence="11" id="KW-0735">Signal-anchor</keyword>
<evidence type="ECO:0000256" key="5">
    <source>
        <dbReference type="ARBA" id="ARBA00012644"/>
    </source>
</evidence>
<keyword evidence="17 20" id="KW-0464">Manganese</keyword>
<reference evidence="24" key="2">
    <citation type="submission" date="2025-09" db="UniProtKB">
        <authorList>
            <consortium name="Ensembl"/>
        </authorList>
    </citation>
    <scope>IDENTIFICATION</scope>
</reference>
<evidence type="ECO:0000256" key="19">
    <source>
        <dbReference type="ARBA" id="ARBA00052209"/>
    </source>
</evidence>
<evidence type="ECO:0000256" key="11">
    <source>
        <dbReference type="ARBA" id="ARBA00022968"/>
    </source>
</evidence>
<proteinExistence type="inferred from homology"/>
<evidence type="ECO:0000256" key="2">
    <source>
        <dbReference type="ARBA" id="ARBA00004323"/>
    </source>
</evidence>
<dbReference type="UniPathway" id="UPA00378"/>
<keyword evidence="14" id="KW-0472">Membrane</keyword>
<keyword evidence="13 20" id="KW-0333">Golgi apparatus</keyword>
<keyword evidence="25" id="KW-1185">Reference proteome</keyword>
<keyword evidence="16" id="KW-0325">Glycoprotein</keyword>
<feature type="chain" id="PRO_5034846483" description="Polypeptide N-acetylgalactosaminyltransferase" evidence="22">
    <location>
        <begin position="19"/>
        <end position="553"/>
    </location>
</feature>
<dbReference type="InterPro" id="IPR001173">
    <property type="entry name" value="Glyco_trans_2-like"/>
</dbReference>
<evidence type="ECO:0000256" key="21">
    <source>
        <dbReference type="SAM" id="MobiDB-lite"/>
    </source>
</evidence>
<dbReference type="GO" id="GO:0046872">
    <property type="term" value="F:metal ion binding"/>
    <property type="evidence" value="ECO:0007669"/>
    <property type="project" value="UniProtKB-KW"/>
</dbReference>
<dbReference type="GO" id="GO:0006493">
    <property type="term" value="P:protein O-linked glycosylation"/>
    <property type="evidence" value="ECO:0007669"/>
    <property type="project" value="TreeGrafter"/>
</dbReference>
<dbReference type="Proteomes" id="UP000694523">
    <property type="component" value="Unplaced"/>
</dbReference>
<evidence type="ECO:0000259" key="23">
    <source>
        <dbReference type="Pfam" id="PF00535"/>
    </source>
</evidence>
<feature type="signal peptide" evidence="22">
    <location>
        <begin position="1"/>
        <end position="18"/>
    </location>
</feature>
<evidence type="ECO:0000256" key="10">
    <source>
        <dbReference type="ARBA" id="ARBA00022734"/>
    </source>
</evidence>
<dbReference type="InterPro" id="IPR045885">
    <property type="entry name" value="GalNAc-T"/>
</dbReference>
<evidence type="ECO:0000256" key="7">
    <source>
        <dbReference type="ARBA" id="ARBA00022679"/>
    </source>
</evidence>
<evidence type="ECO:0000256" key="17">
    <source>
        <dbReference type="ARBA" id="ARBA00023211"/>
    </source>
</evidence>
<dbReference type="CDD" id="cd02510">
    <property type="entry name" value="pp-GalNAc-T"/>
    <property type="match status" value="1"/>
</dbReference>